<dbReference type="SUPFAM" id="SSF47384">
    <property type="entry name" value="Homodimeric domain of signal transducing histidine kinase"/>
    <property type="match status" value="1"/>
</dbReference>
<evidence type="ECO:0000256" key="4">
    <source>
        <dbReference type="ARBA" id="ARBA00022679"/>
    </source>
</evidence>
<dbReference type="Pfam" id="PF08448">
    <property type="entry name" value="PAS_4"/>
    <property type="match status" value="1"/>
</dbReference>
<dbReference type="Pfam" id="PF13426">
    <property type="entry name" value="PAS_9"/>
    <property type="match status" value="1"/>
</dbReference>
<dbReference type="SMART" id="SM00387">
    <property type="entry name" value="HATPase_c"/>
    <property type="match status" value="1"/>
</dbReference>
<dbReference type="InterPro" id="IPR003661">
    <property type="entry name" value="HisK_dim/P_dom"/>
</dbReference>
<dbReference type="Proteomes" id="UP001344906">
    <property type="component" value="Unassembled WGS sequence"/>
</dbReference>
<evidence type="ECO:0000313" key="11">
    <source>
        <dbReference type="Proteomes" id="UP001344906"/>
    </source>
</evidence>
<dbReference type="PANTHER" id="PTHR43304:SF1">
    <property type="entry name" value="PAC DOMAIN-CONTAINING PROTEIN"/>
    <property type="match status" value="1"/>
</dbReference>
<feature type="domain" description="PAS" evidence="8">
    <location>
        <begin position="271"/>
        <end position="341"/>
    </location>
</feature>
<dbReference type="InterPro" id="IPR001610">
    <property type="entry name" value="PAC"/>
</dbReference>
<dbReference type="RefSeq" id="WP_338257967.1">
    <property type="nucleotide sequence ID" value="NZ_BSRI01000002.1"/>
</dbReference>
<dbReference type="Pfam" id="PF08447">
    <property type="entry name" value="PAS_3"/>
    <property type="match status" value="1"/>
</dbReference>
<comment type="caution">
    <text evidence="10">The sequence shown here is derived from an EMBL/GenBank/DDBJ whole genome shotgun (WGS) entry which is preliminary data.</text>
</comment>
<reference evidence="10 11" key="1">
    <citation type="submission" date="2023-02" db="EMBL/GenBank/DDBJ databases">
        <title>Dictyobacter halimunensis sp. nov., a new member of the class Ktedonobacteria from forest soil in a geothermal area.</title>
        <authorList>
            <person name="Rachmania M.K."/>
            <person name="Ningsih F."/>
            <person name="Sakai Y."/>
            <person name="Yabe S."/>
            <person name="Yokota A."/>
            <person name="Sjamsuridzal W."/>
        </authorList>
    </citation>
    <scope>NUCLEOTIDE SEQUENCE [LARGE SCALE GENOMIC DNA]</scope>
    <source>
        <strain evidence="10 11">S3.2.2.5</strain>
    </source>
</reference>
<evidence type="ECO:0000259" key="7">
    <source>
        <dbReference type="PROSITE" id="PS50109"/>
    </source>
</evidence>
<feature type="domain" description="PAC" evidence="9">
    <location>
        <begin position="217"/>
        <end position="270"/>
    </location>
</feature>
<accession>A0ABQ6G4M7</accession>
<comment type="catalytic activity">
    <reaction evidence="1">
        <text>ATP + protein L-histidine = ADP + protein N-phospho-L-histidine.</text>
        <dbReference type="EC" id="2.7.13.3"/>
    </reaction>
</comment>
<dbReference type="CDD" id="cd00075">
    <property type="entry name" value="HATPase"/>
    <property type="match status" value="1"/>
</dbReference>
<dbReference type="SMART" id="SM00086">
    <property type="entry name" value="PAC"/>
    <property type="match status" value="2"/>
</dbReference>
<evidence type="ECO:0000259" key="9">
    <source>
        <dbReference type="PROSITE" id="PS50113"/>
    </source>
</evidence>
<dbReference type="PRINTS" id="PR00344">
    <property type="entry name" value="BCTRLSENSOR"/>
</dbReference>
<evidence type="ECO:0000259" key="8">
    <source>
        <dbReference type="PROSITE" id="PS50112"/>
    </source>
</evidence>
<dbReference type="Gene3D" id="3.30.565.10">
    <property type="entry name" value="Histidine kinase-like ATPase, C-terminal domain"/>
    <property type="match status" value="1"/>
</dbReference>
<dbReference type="Gene3D" id="1.10.287.130">
    <property type="match status" value="1"/>
</dbReference>
<dbReference type="InterPro" id="IPR000014">
    <property type="entry name" value="PAS"/>
</dbReference>
<evidence type="ECO:0000256" key="3">
    <source>
        <dbReference type="ARBA" id="ARBA00022553"/>
    </source>
</evidence>
<dbReference type="InterPro" id="IPR000700">
    <property type="entry name" value="PAS-assoc_C"/>
</dbReference>
<keyword evidence="6" id="KW-0902">Two-component regulatory system</keyword>
<evidence type="ECO:0000256" key="5">
    <source>
        <dbReference type="ARBA" id="ARBA00022777"/>
    </source>
</evidence>
<feature type="domain" description="Histidine kinase" evidence="7">
    <location>
        <begin position="517"/>
        <end position="750"/>
    </location>
</feature>
<evidence type="ECO:0000256" key="2">
    <source>
        <dbReference type="ARBA" id="ARBA00012438"/>
    </source>
</evidence>
<dbReference type="SUPFAM" id="SSF55785">
    <property type="entry name" value="PYP-like sensor domain (PAS domain)"/>
    <property type="match status" value="4"/>
</dbReference>
<evidence type="ECO:0000256" key="1">
    <source>
        <dbReference type="ARBA" id="ARBA00000085"/>
    </source>
</evidence>
<dbReference type="InterPro" id="IPR003594">
    <property type="entry name" value="HATPase_dom"/>
</dbReference>
<keyword evidence="4" id="KW-0808">Transferase</keyword>
<gene>
    <name evidence="10" type="ORF">KDH_76170</name>
</gene>
<dbReference type="Pfam" id="PF02518">
    <property type="entry name" value="HATPase_c"/>
    <property type="match status" value="1"/>
</dbReference>
<dbReference type="Gene3D" id="2.10.70.100">
    <property type="match status" value="1"/>
</dbReference>
<dbReference type="PANTHER" id="PTHR43304">
    <property type="entry name" value="PHYTOCHROME-LIKE PROTEIN CPH1"/>
    <property type="match status" value="1"/>
</dbReference>
<organism evidence="10 11">
    <name type="scientific">Dictyobacter halimunensis</name>
    <dbReference type="NCBI Taxonomy" id="3026934"/>
    <lineage>
        <taxon>Bacteria</taxon>
        <taxon>Bacillati</taxon>
        <taxon>Chloroflexota</taxon>
        <taxon>Ktedonobacteria</taxon>
        <taxon>Ktedonobacterales</taxon>
        <taxon>Dictyobacteraceae</taxon>
        <taxon>Dictyobacter</taxon>
    </lineage>
</organism>
<dbReference type="SUPFAM" id="SSF55874">
    <property type="entry name" value="ATPase domain of HSP90 chaperone/DNA topoisomerase II/histidine kinase"/>
    <property type="match status" value="1"/>
</dbReference>
<dbReference type="SMART" id="SM00388">
    <property type="entry name" value="HisKA"/>
    <property type="match status" value="1"/>
</dbReference>
<sequence>MDNESSSSTRSLAEEVTANRGEQLVSLAQSAWDILWLLSPDGRMQDAGHWSVFTGQMEGEAATFGWLTALHPDDRAPFEIWLGAALHQGVRDEIECRLQKAHAAHSLVRLQLFPQMAADSSSITSWLVCGIELSQVQQHRVFGAEHYRLAMESSGVGLWDWDLVRNQLTWSAECKALFGLTPSAQVSYPSFLHLLHPEDRDAVNQAVAQTLEQQTEFNMNFRTIRPQDGSVHWMTSRGRGLYDMEGKPLRFMGVIYDITDQKRVQEENEATLYQASQLIETLPDTFVHLDKDWTYTYVNNAVEKLTGKPREQILGRSIFDLYPESVQQDFAIQYRKAMETRQPVVFEAYYPPGQRWYETRVYPDNDGGISVYSNNITEQKQVEEALQATETSFRRLIESNLIGIVRMRLDGILLDANQAFLSFIGYTQDDIASGTLHWRAFTPPADVQTTLQAIEDLKQHGSYKPYEKTYLTRDGRLVTALIAGVMLDNRKDEYIAYVVDLTAQKELEQQKDAFIGVVSHELRTPLTAIKGNIQLVRRQLRSIIRSQQQLPDKVYKIIESSEARIERALHQIEMQNRLINDLLDVSRIAANKLELAPQLCDLKQLTISSVEDVRATAVMRTIDLRLPDQESVLVLADPDRIGQVISNYLTNAIKYSDPKEPVTVGIDLESNHVRVWVEDHGPGLNEEAKKHVWDRFYQAKGIHVRSGSGAGLGLGLHICHTLIKRHGGDLGVDSTPGQGSTFWFALPFEM</sequence>
<dbReference type="NCBIfam" id="TIGR00229">
    <property type="entry name" value="sensory_box"/>
    <property type="match status" value="3"/>
</dbReference>
<dbReference type="InterPro" id="IPR036890">
    <property type="entry name" value="HATPase_C_sf"/>
</dbReference>
<dbReference type="CDD" id="cd00082">
    <property type="entry name" value="HisKA"/>
    <property type="match status" value="1"/>
</dbReference>
<dbReference type="EMBL" id="BSRI01000002">
    <property type="protein sequence ID" value="GLV60798.1"/>
    <property type="molecule type" value="Genomic_DNA"/>
</dbReference>
<dbReference type="PROSITE" id="PS50112">
    <property type="entry name" value="PAS"/>
    <property type="match status" value="3"/>
</dbReference>
<dbReference type="PROSITE" id="PS50109">
    <property type="entry name" value="HIS_KIN"/>
    <property type="match status" value="1"/>
</dbReference>
<keyword evidence="3" id="KW-0597">Phosphoprotein</keyword>
<dbReference type="Gene3D" id="3.30.450.20">
    <property type="entry name" value="PAS domain"/>
    <property type="match status" value="4"/>
</dbReference>
<feature type="domain" description="PAS" evidence="8">
    <location>
        <begin position="143"/>
        <end position="214"/>
    </location>
</feature>
<keyword evidence="11" id="KW-1185">Reference proteome</keyword>
<keyword evidence="5" id="KW-0418">Kinase</keyword>
<dbReference type="CDD" id="cd00130">
    <property type="entry name" value="PAS"/>
    <property type="match status" value="3"/>
</dbReference>
<dbReference type="PROSITE" id="PS50113">
    <property type="entry name" value="PAC"/>
    <property type="match status" value="1"/>
</dbReference>
<dbReference type="Pfam" id="PF00512">
    <property type="entry name" value="HisKA"/>
    <property type="match status" value="1"/>
</dbReference>
<feature type="domain" description="PAS" evidence="8">
    <location>
        <begin position="389"/>
        <end position="461"/>
    </location>
</feature>
<evidence type="ECO:0000256" key="6">
    <source>
        <dbReference type="ARBA" id="ARBA00023012"/>
    </source>
</evidence>
<dbReference type="EC" id="2.7.13.3" evidence="2"/>
<dbReference type="InterPro" id="IPR005467">
    <property type="entry name" value="His_kinase_dom"/>
</dbReference>
<protein>
    <recommendedName>
        <fullName evidence="2">histidine kinase</fullName>
        <ecNumber evidence="2">2.7.13.3</ecNumber>
    </recommendedName>
</protein>
<dbReference type="InterPro" id="IPR035965">
    <property type="entry name" value="PAS-like_dom_sf"/>
</dbReference>
<dbReference type="InterPro" id="IPR036097">
    <property type="entry name" value="HisK_dim/P_sf"/>
</dbReference>
<dbReference type="SMART" id="SM00091">
    <property type="entry name" value="PAS"/>
    <property type="match status" value="4"/>
</dbReference>
<name>A0ABQ6G4M7_9CHLR</name>
<dbReference type="InterPro" id="IPR013656">
    <property type="entry name" value="PAS_4"/>
</dbReference>
<proteinExistence type="predicted"/>
<dbReference type="InterPro" id="IPR004358">
    <property type="entry name" value="Sig_transdc_His_kin-like_C"/>
</dbReference>
<dbReference type="InterPro" id="IPR052162">
    <property type="entry name" value="Sensor_kinase/Photoreceptor"/>
</dbReference>
<evidence type="ECO:0000313" key="10">
    <source>
        <dbReference type="EMBL" id="GLV60798.1"/>
    </source>
</evidence>
<dbReference type="InterPro" id="IPR013655">
    <property type="entry name" value="PAS_fold_3"/>
</dbReference>